<organism evidence="5 6">
    <name type="scientific">Amorphotheca resinae ATCC 22711</name>
    <dbReference type="NCBI Taxonomy" id="857342"/>
    <lineage>
        <taxon>Eukaryota</taxon>
        <taxon>Fungi</taxon>
        <taxon>Dikarya</taxon>
        <taxon>Ascomycota</taxon>
        <taxon>Pezizomycotina</taxon>
        <taxon>Leotiomycetes</taxon>
        <taxon>Helotiales</taxon>
        <taxon>Amorphothecaceae</taxon>
        <taxon>Amorphotheca</taxon>
    </lineage>
</organism>
<dbReference type="GO" id="GO:0051123">
    <property type="term" value="P:RNA polymerase II preinitiation complex assembly"/>
    <property type="evidence" value="ECO:0007669"/>
    <property type="project" value="TreeGrafter"/>
</dbReference>
<reference evidence="5 6" key="1">
    <citation type="journal article" date="2018" name="New Phytol.">
        <title>Comparative genomics and transcriptomics depict ericoid mycorrhizal fungi as versatile saprotrophs and plant mutualists.</title>
        <authorList>
            <person name="Martino E."/>
            <person name="Morin E."/>
            <person name="Grelet G.A."/>
            <person name="Kuo A."/>
            <person name="Kohler A."/>
            <person name="Daghino S."/>
            <person name="Barry K.W."/>
            <person name="Cichocki N."/>
            <person name="Clum A."/>
            <person name="Dockter R.B."/>
            <person name="Hainaut M."/>
            <person name="Kuo R.C."/>
            <person name="LaButti K."/>
            <person name="Lindahl B.D."/>
            <person name="Lindquist E.A."/>
            <person name="Lipzen A."/>
            <person name="Khouja H.R."/>
            <person name="Magnuson J."/>
            <person name="Murat C."/>
            <person name="Ohm R.A."/>
            <person name="Singer S.W."/>
            <person name="Spatafora J.W."/>
            <person name="Wang M."/>
            <person name="Veneault-Fourrey C."/>
            <person name="Henrissat B."/>
            <person name="Grigoriev I.V."/>
            <person name="Martin F.M."/>
            <person name="Perotto S."/>
        </authorList>
    </citation>
    <scope>NUCLEOTIDE SEQUENCE [LARGE SCALE GENOMIC DNA]</scope>
    <source>
        <strain evidence="5 6">ATCC 22711</strain>
    </source>
</reference>
<evidence type="ECO:0000256" key="1">
    <source>
        <dbReference type="ARBA" id="ARBA00004123"/>
    </source>
</evidence>
<evidence type="ECO:0000256" key="3">
    <source>
        <dbReference type="SAM" id="MobiDB-lite"/>
    </source>
</evidence>
<feature type="compositionally biased region" description="Acidic residues" evidence="3">
    <location>
        <begin position="246"/>
        <end position="260"/>
    </location>
</feature>
<dbReference type="InterPro" id="IPR040240">
    <property type="entry name" value="TAF1"/>
</dbReference>
<sequence length="1069" mass="120094">MPDTEPSDFTSFTEVDWKRQEEEDQAVLGAILQARPGEETLYDLSRPLEVGEKADDAEDYEDISDDDLPEEEEVSGPSGGDVPALTDDGGTSNDVDDLFGDDEGEDHDALFEAQSPHINGGLTLPSAEPEFDLERERRQNFPAYYSEANQDPDIPEVAETTEDLVKQMWPGFKPGAILNWNDLLPPKLAHFIPKVPVKPPKPLVPTKVSLDLAPDQEKSFRSATSASSDKRKRLLEAETKGIVTIEEESSAEESEEDDFDYSLPDPNERIGGVTWADLEIICQDWDSKINPVRAELQPAEALEEEPMDEWEQEVLGHSAKRRKTTHEEPDYMNIPRFPVPNLDDFEAATAKIAKRVVLDLNDPYLLLDVQEYNPAPKRQKLSGGRFKRTGKGGLSASLSSRFNISNDEAYDALKENHQSKVRATLGNVSVEHSMPALKLQWPYYRVKLYTRDARSFHRPSLKFNRFVGQTIQFSKPGMRKKKTLKGLPIEEIFKESKDLSLADHYSTATLLEYSEEHPTVLSNFGMGNRIINYYRRKDAEDEERPMPEDKIGDVNVLLPEDKSPFANFGMVDPGETVRAIHNAMYRAPIFKHTPKSTDFLVIRNSTGIGGTNWHIRNIDNLFAVGQQFPSVEIPGPHSRRVTNAAKNRMKMIAFRKIKHSPHHNLKIGEITEHIADSSDMQNRQKLKEFINYDKTEKVWRMKHGETIPDEATIRSMVKPEDVCVIDAMQVGSRYLEDAGYAAQDYDEDKDGAMEGKDLEQKLAPWYTTKAFIEASQDKAMLELHGAGDPSGCGLAFSFIKTSMKGGYIGALQGPAATSEAAILAEKKANGGHTYNVRKQQALYNDAIRDIWEKQKANLSNTTEPVEDDLEREQADEDERFGVAQTPHSTAAFDDSASQFSVGEQRSSRAMRITRTYINKNGQPEERSEIIKDVRVWREYRKRRYALEAETLNVYEAKPTGNAEFDRQEALRIKEELARLERNKERRHAREKAKAPRASAVETANAGSPSTPTQSIEKPTGTTRKCANCGQAGHIKTNKKLCPMLNGTMKPEDSMPNHGGFGAITAPSFG</sequence>
<dbReference type="PROSITE" id="PS00018">
    <property type="entry name" value="EF_HAND_1"/>
    <property type="match status" value="1"/>
</dbReference>
<feature type="region of interest" description="Disordered" evidence="3">
    <location>
        <begin position="981"/>
        <end position="1023"/>
    </location>
</feature>
<keyword evidence="2" id="KW-0539">Nucleus</keyword>
<feature type="compositionally biased region" description="Polar residues" evidence="3">
    <location>
        <begin position="1004"/>
        <end position="1023"/>
    </location>
</feature>
<comment type="subcellular location">
    <subcellularLocation>
        <location evidence="1">Nucleus</location>
    </subcellularLocation>
</comment>
<gene>
    <name evidence="5" type="ORF">M430DRAFT_147458</name>
</gene>
<dbReference type="EMBL" id="KZ679018">
    <property type="protein sequence ID" value="PSS08638.1"/>
    <property type="molecule type" value="Genomic_DNA"/>
</dbReference>
<feature type="compositionally biased region" description="Acidic residues" evidence="3">
    <location>
        <begin position="55"/>
        <end position="74"/>
    </location>
</feature>
<dbReference type="FunCoup" id="A0A2T3AQV0">
    <property type="interactions" value="377"/>
</dbReference>
<keyword evidence="6" id="KW-1185">Reference proteome</keyword>
<dbReference type="GeneID" id="36571147"/>
<feature type="region of interest" description="Disordered" evidence="3">
    <location>
        <begin position="1"/>
        <end position="126"/>
    </location>
</feature>
<dbReference type="GO" id="GO:0005669">
    <property type="term" value="C:transcription factor TFIID complex"/>
    <property type="evidence" value="ECO:0007669"/>
    <property type="project" value="InterPro"/>
</dbReference>
<protein>
    <recommendedName>
        <fullName evidence="4">Transcription initiation factor TFIID subunit 1 histone acetyltransferase domain-containing protein</fullName>
    </recommendedName>
</protein>
<dbReference type="GO" id="GO:0017025">
    <property type="term" value="F:TBP-class protein binding"/>
    <property type="evidence" value="ECO:0007669"/>
    <property type="project" value="InterPro"/>
</dbReference>
<dbReference type="RefSeq" id="XP_024717036.1">
    <property type="nucleotide sequence ID" value="XM_024863066.1"/>
</dbReference>
<dbReference type="InterPro" id="IPR018247">
    <property type="entry name" value="EF_Hand_1_Ca_BS"/>
</dbReference>
<proteinExistence type="predicted"/>
<feature type="domain" description="Transcription initiation factor TFIID subunit 1 histone acetyltransferase" evidence="4">
    <location>
        <begin position="402"/>
        <end position="858"/>
    </location>
</feature>
<dbReference type="Pfam" id="PF12157">
    <property type="entry name" value="DUF3591"/>
    <property type="match status" value="1"/>
</dbReference>
<evidence type="ECO:0000256" key="2">
    <source>
        <dbReference type="ARBA" id="ARBA00023242"/>
    </source>
</evidence>
<dbReference type="STRING" id="857342.A0A2T3AQV0"/>
<dbReference type="InterPro" id="IPR022591">
    <property type="entry name" value="TAF1_HAT_dom"/>
</dbReference>
<name>A0A2T3AQV0_AMORE</name>
<dbReference type="OrthoDB" id="5752at2759"/>
<dbReference type="GO" id="GO:0016251">
    <property type="term" value="F:RNA polymerase II general transcription initiation factor activity"/>
    <property type="evidence" value="ECO:0007669"/>
    <property type="project" value="InterPro"/>
</dbReference>
<evidence type="ECO:0000259" key="4">
    <source>
        <dbReference type="Pfam" id="PF12157"/>
    </source>
</evidence>
<dbReference type="InParanoid" id="A0A2T3AQV0"/>
<dbReference type="PANTHER" id="PTHR13900:SF0">
    <property type="entry name" value="TRANSCRIPTION INITIATION FACTOR TFIID SUBUNIT 1"/>
    <property type="match status" value="1"/>
</dbReference>
<evidence type="ECO:0000313" key="5">
    <source>
        <dbReference type="EMBL" id="PSS08638.1"/>
    </source>
</evidence>
<accession>A0A2T3AQV0</accession>
<dbReference type="GO" id="GO:0004402">
    <property type="term" value="F:histone acetyltransferase activity"/>
    <property type="evidence" value="ECO:0007669"/>
    <property type="project" value="InterPro"/>
</dbReference>
<dbReference type="AlphaFoldDB" id="A0A2T3AQV0"/>
<dbReference type="Proteomes" id="UP000241818">
    <property type="component" value="Unassembled WGS sequence"/>
</dbReference>
<dbReference type="PANTHER" id="PTHR13900">
    <property type="entry name" value="TRANSCRIPTION INITIATION FACTOR TFIID"/>
    <property type="match status" value="1"/>
</dbReference>
<feature type="region of interest" description="Disordered" evidence="3">
    <location>
        <begin position="246"/>
        <end position="265"/>
    </location>
</feature>
<feature type="compositionally biased region" description="Acidic residues" evidence="3">
    <location>
        <begin position="94"/>
        <end position="106"/>
    </location>
</feature>
<evidence type="ECO:0000313" key="6">
    <source>
        <dbReference type="Proteomes" id="UP000241818"/>
    </source>
</evidence>